<evidence type="ECO:0000256" key="1">
    <source>
        <dbReference type="SAM" id="MobiDB-lite"/>
    </source>
</evidence>
<feature type="region of interest" description="Disordered" evidence="1">
    <location>
        <begin position="18"/>
        <end position="63"/>
    </location>
</feature>
<evidence type="ECO:0000313" key="4">
    <source>
        <dbReference type="Proteomes" id="UP000789390"/>
    </source>
</evidence>
<name>A0A8J2WTR2_9CRUS</name>
<protein>
    <submittedName>
        <fullName evidence="3">Uncharacterized protein</fullName>
    </submittedName>
</protein>
<dbReference type="PANTHER" id="PTHR35842:SF1">
    <property type="entry name" value="SI:CH211-67E16.11"/>
    <property type="match status" value="1"/>
</dbReference>
<feature type="compositionally biased region" description="Low complexity" evidence="1">
    <location>
        <begin position="18"/>
        <end position="40"/>
    </location>
</feature>
<evidence type="ECO:0000256" key="2">
    <source>
        <dbReference type="SAM" id="SignalP"/>
    </source>
</evidence>
<feature type="chain" id="PRO_5035274039" evidence="2">
    <location>
        <begin position="18"/>
        <end position="687"/>
    </location>
</feature>
<keyword evidence="4" id="KW-1185">Reference proteome</keyword>
<dbReference type="AlphaFoldDB" id="A0A8J2WTR2"/>
<dbReference type="EMBL" id="CAKKLH010000310">
    <property type="protein sequence ID" value="CAH0111124.1"/>
    <property type="molecule type" value="Genomic_DNA"/>
</dbReference>
<keyword evidence="2" id="KW-0732">Signal</keyword>
<sequence length="687" mass="76962">MKWLVLLVVLLIESSSSTPIYPSSETNNNVINNNVTTNNNSSLITDNLSSPHRSQQQQQQQDNPEWEILYDKEIGTWCQPASDLLPPPPPLPATHLNSEQQQQFPNLQRMTTNPVGSTTIKDSAMLTRWVDAALKLVRSQTLHINCSSDGICPDETEQQQQSTTTAGGNTLNRPVASNMNLYVAMATDKQQKSSQKFEAILPDGALTKTGAHDVWVVLDPTPQIAFGHTLYVFVVDFNTSDVNCIAAGGIPLDGDECINQVFKNRCPNRMMVRRAATATHWRHKGQHRCDVDFLPLVHVVNKAPLQSEQRLLCINDVKGLAPCPQLRTWNETSELICDPLSSNHKRCDSTQDVVKTRCRLFETCDQAVLISGGWNWQWSGEREVNRLLSMYRMLRHNGFDKQSIKIFFANGVRAKRGGEQVVDPSSESVTGGLGGLGPAAVDPFSFSAPKVYSSSETTKPVNQHRHHEHHPSERPAMYPASLKIGLRNHIRTMCVTPHCADSLVIYLSSPTRPDGASLLWDADNNGEYDETEVYTIREFLRDIQDCVARQVVVLVDQNYSGLLADSLKRSKRHSNVLMFTSGQSHQLSHVGEFTYHWANYPHGHSCLSQTFKDSLDVIKFSTSRYEDSSNGTLKYNLFGAPCDAVPPYSSYELKSLYMGCQYVPTRLWLSRPGSDVDPPPRLGRRRR</sequence>
<feature type="region of interest" description="Disordered" evidence="1">
    <location>
        <begin position="452"/>
        <end position="475"/>
    </location>
</feature>
<gene>
    <name evidence="3" type="ORF">DGAL_LOCUS14735</name>
</gene>
<dbReference type="OrthoDB" id="6132489at2759"/>
<proteinExistence type="predicted"/>
<dbReference type="Proteomes" id="UP000789390">
    <property type="component" value="Unassembled WGS sequence"/>
</dbReference>
<comment type="caution">
    <text evidence="3">The sequence shown here is derived from an EMBL/GenBank/DDBJ whole genome shotgun (WGS) entry which is preliminary data.</text>
</comment>
<feature type="compositionally biased region" description="Polar residues" evidence="1">
    <location>
        <begin position="41"/>
        <end position="54"/>
    </location>
</feature>
<feature type="signal peptide" evidence="2">
    <location>
        <begin position="1"/>
        <end position="17"/>
    </location>
</feature>
<feature type="compositionally biased region" description="Polar residues" evidence="1">
    <location>
        <begin position="452"/>
        <end position="461"/>
    </location>
</feature>
<accession>A0A8J2WTR2</accession>
<organism evidence="3 4">
    <name type="scientific">Daphnia galeata</name>
    <dbReference type="NCBI Taxonomy" id="27404"/>
    <lineage>
        <taxon>Eukaryota</taxon>
        <taxon>Metazoa</taxon>
        <taxon>Ecdysozoa</taxon>
        <taxon>Arthropoda</taxon>
        <taxon>Crustacea</taxon>
        <taxon>Branchiopoda</taxon>
        <taxon>Diplostraca</taxon>
        <taxon>Cladocera</taxon>
        <taxon>Anomopoda</taxon>
        <taxon>Daphniidae</taxon>
        <taxon>Daphnia</taxon>
    </lineage>
</organism>
<evidence type="ECO:0000313" key="3">
    <source>
        <dbReference type="EMBL" id="CAH0111124.1"/>
    </source>
</evidence>
<dbReference type="PANTHER" id="PTHR35842">
    <property type="entry name" value="SI:CH211-67E16.11"/>
    <property type="match status" value="1"/>
</dbReference>
<reference evidence="3" key="1">
    <citation type="submission" date="2021-11" db="EMBL/GenBank/DDBJ databases">
        <authorList>
            <person name="Schell T."/>
        </authorList>
    </citation>
    <scope>NUCLEOTIDE SEQUENCE</scope>
    <source>
        <strain evidence="3">M5</strain>
    </source>
</reference>
<feature type="region of interest" description="Disordered" evidence="1">
    <location>
        <begin position="150"/>
        <end position="172"/>
    </location>
</feature>